<keyword evidence="3" id="KW-0614">Plasmid</keyword>
<accession>G2PH04</accession>
<keyword evidence="4" id="KW-1185">Reference proteome</keyword>
<dbReference type="Gene3D" id="3.40.50.450">
    <property type="match status" value="1"/>
</dbReference>
<evidence type="ECO:0000256" key="2">
    <source>
        <dbReference type="RuleBase" id="RU363015"/>
    </source>
</evidence>
<reference evidence="3" key="1">
    <citation type="submission" date="2011-08" db="EMBL/GenBank/DDBJ databases">
        <title>Complete sequence of plasmid 1 of Streptomyces violaceusniger Tu 4113.</title>
        <authorList>
            <consortium name="US DOE Joint Genome Institute"/>
            <person name="Lucas S."/>
            <person name="Han J."/>
            <person name="Lapidus A."/>
            <person name="Cheng J.-F."/>
            <person name="Goodwin L."/>
            <person name="Pitluck S."/>
            <person name="Peters L."/>
            <person name="Ivanova N."/>
            <person name="Daligault H."/>
            <person name="Detter J.C."/>
            <person name="Han C."/>
            <person name="Tapia R."/>
            <person name="Land M."/>
            <person name="Hauser L."/>
            <person name="Kyrpides N."/>
            <person name="Ivanova N."/>
            <person name="Pagani I."/>
            <person name="Hagen A."/>
            <person name="Katz L."/>
            <person name="Fiedler H.-P."/>
            <person name="Keasling J."/>
            <person name="Fortman J."/>
            <person name="Woyke T."/>
        </authorList>
    </citation>
    <scope>NUCLEOTIDE SEQUENCE [LARGE SCALE GENOMIC DNA]</scope>
    <source>
        <strain evidence="3">Tu 4113</strain>
        <plasmid evidence="3">pSTRVI01</plasmid>
    </source>
</reference>
<dbReference type="NCBIfam" id="TIGR00730">
    <property type="entry name" value="Rossman fold protein, TIGR00730 family"/>
    <property type="match status" value="1"/>
</dbReference>
<dbReference type="GO" id="GO:0009691">
    <property type="term" value="P:cytokinin biosynthetic process"/>
    <property type="evidence" value="ECO:0007669"/>
    <property type="project" value="UniProtKB-UniRule"/>
</dbReference>
<dbReference type="InterPro" id="IPR031100">
    <property type="entry name" value="LOG_fam"/>
</dbReference>
<gene>
    <name evidence="3" type="ORF">Strvi_9300</name>
</gene>
<geneLocation type="plasmid" evidence="3 4">
    <name>pSTRVI01</name>
</geneLocation>
<dbReference type="PANTHER" id="PTHR31223:SF70">
    <property type="entry name" value="LOG FAMILY PROTEIN YJL055W"/>
    <property type="match status" value="1"/>
</dbReference>
<keyword evidence="2" id="KW-0378">Hydrolase</keyword>
<keyword evidence="2" id="KW-0203">Cytokinin biosynthesis</keyword>
<sequence length="213" mass="22702">MATMSVISNTPHRIAVFCGARAGARPEYIELAREFGFALARRGAGLVYGGGSVGVMGAVAEAAFSGGVSVTGVIPHKLFERERPEVSRGEIFVVRTMHERKARMYKLSRGFAVLPGGIGTFDELMEVATWNQLGFHRKPIVLVNHGGFFDPLIGLLNNVVTEGFLSHEELSCIAIAMTADEALDQLGCAATPIPTAESVLEEAPPAPQHISAV</sequence>
<dbReference type="EC" id="3.2.2.n1" evidence="2"/>
<dbReference type="AlphaFoldDB" id="G2PH04"/>
<dbReference type="Proteomes" id="UP000008703">
    <property type="component" value="Plasmid pSTRVI01"/>
</dbReference>
<dbReference type="InterPro" id="IPR005269">
    <property type="entry name" value="LOG"/>
</dbReference>
<organism evidence="3 4">
    <name type="scientific">Streptomyces violaceusniger (strain Tu 4113)</name>
    <dbReference type="NCBI Taxonomy" id="653045"/>
    <lineage>
        <taxon>Bacteria</taxon>
        <taxon>Bacillati</taxon>
        <taxon>Actinomycetota</taxon>
        <taxon>Actinomycetes</taxon>
        <taxon>Kitasatosporales</taxon>
        <taxon>Streptomycetaceae</taxon>
        <taxon>Streptomyces</taxon>
        <taxon>Streptomyces violaceusniger group</taxon>
    </lineage>
</organism>
<dbReference type="PANTHER" id="PTHR31223">
    <property type="entry name" value="LOG FAMILY PROTEIN YJL055W"/>
    <property type="match status" value="1"/>
</dbReference>
<dbReference type="SUPFAM" id="SSF102405">
    <property type="entry name" value="MCP/YpsA-like"/>
    <property type="match status" value="1"/>
</dbReference>
<evidence type="ECO:0000313" key="4">
    <source>
        <dbReference type="Proteomes" id="UP000008703"/>
    </source>
</evidence>
<dbReference type="EMBL" id="CP002995">
    <property type="protein sequence ID" value="AEM88578.1"/>
    <property type="molecule type" value="Genomic_DNA"/>
</dbReference>
<comment type="catalytic activity">
    <reaction evidence="2">
        <text>N(6)-(dimethylallyl)adenosine 5'-phosphate + H2O = N(6)-dimethylallyladenine + D-ribose 5-phosphate</text>
        <dbReference type="Rhea" id="RHEA:48560"/>
        <dbReference type="ChEBI" id="CHEBI:15377"/>
        <dbReference type="ChEBI" id="CHEBI:17660"/>
        <dbReference type="ChEBI" id="CHEBI:57526"/>
        <dbReference type="ChEBI" id="CHEBI:78346"/>
        <dbReference type="EC" id="3.2.2.n1"/>
    </reaction>
</comment>
<dbReference type="Pfam" id="PF03641">
    <property type="entry name" value="Lysine_decarbox"/>
    <property type="match status" value="1"/>
</dbReference>
<dbReference type="GO" id="GO:0005829">
    <property type="term" value="C:cytosol"/>
    <property type="evidence" value="ECO:0007669"/>
    <property type="project" value="TreeGrafter"/>
</dbReference>
<dbReference type="KEGG" id="svl:Strvi_9300"/>
<dbReference type="HOGENOM" id="CLU_058336_4_2_11"/>
<name>G2PH04_STRV4</name>
<comment type="similarity">
    <text evidence="1 2">Belongs to the LOG family.</text>
</comment>
<protein>
    <recommendedName>
        <fullName evidence="2">Cytokinin riboside 5'-monophosphate phosphoribohydrolase</fullName>
        <ecNumber evidence="2">3.2.2.n1</ecNumber>
    </recommendedName>
</protein>
<evidence type="ECO:0000313" key="3">
    <source>
        <dbReference type="EMBL" id="AEM88578.1"/>
    </source>
</evidence>
<comment type="catalytic activity">
    <reaction evidence="2">
        <text>9-ribosyl-trans-zeatin 5'-phosphate + H2O = trans-zeatin + D-ribose 5-phosphate</text>
        <dbReference type="Rhea" id="RHEA:48564"/>
        <dbReference type="ChEBI" id="CHEBI:15377"/>
        <dbReference type="ChEBI" id="CHEBI:16522"/>
        <dbReference type="ChEBI" id="CHEBI:78346"/>
        <dbReference type="ChEBI" id="CHEBI:87947"/>
        <dbReference type="EC" id="3.2.2.n1"/>
    </reaction>
</comment>
<proteinExistence type="inferred from homology"/>
<evidence type="ECO:0000256" key="1">
    <source>
        <dbReference type="ARBA" id="ARBA00006763"/>
    </source>
</evidence>
<dbReference type="GO" id="GO:0102682">
    <property type="term" value="F:cytokinin riboside 5'-monophosphate phosphoribohydrolase activity"/>
    <property type="evidence" value="ECO:0007669"/>
    <property type="project" value="RHEA"/>
</dbReference>